<comment type="caution">
    <text evidence="8">The sequence shown here is derived from an EMBL/GenBank/DDBJ whole genome shotgun (WGS) entry which is preliminary data.</text>
</comment>
<organism evidence="8 9">
    <name type="scientific">Bdellovibrio bacteriovorus</name>
    <dbReference type="NCBI Taxonomy" id="959"/>
    <lineage>
        <taxon>Bacteria</taxon>
        <taxon>Pseudomonadati</taxon>
        <taxon>Bdellovibrionota</taxon>
        <taxon>Bdellovibrionia</taxon>
        <taxon>Bdellovibrionales</taxon>
        <taxon>Pseudobdellovibrionaceae</taxon>
        <taxon>Bdellovibrio</taxon>
    </lineage>
</organism>
<feature type="domain" description="Peptidase S8/S53" evidence="7">
    <location>
        <begin position="217"/>
        <end position="487"/>
    </location>
</feature>
<evidence type="ECO:0000256" key="2">
    <source>
        <dbReference type="ARBA" id="ARBA00022670"/>
    </source>
</evidence>
<dbReference type="InterPro" id="IPR036852">
    <property type="entry name" value="Peptidase_S8/S53_dom_sf"/>
</dbReference>
<comment type="similarity">
    <text evidence="1 5">Belongs to the peptidase S8 family.</text>
</comment>
<dbReference type="OrthoDB" id="5287214at2"/>
<dbReference type="GO" id="GO:0004252">
    <property type="term" value="F:serine-type endopeptidase activity"/>
    <property type="evidence" value="ECO:0007669"/>
    <property type="project" value="UniProtKB-UniRule"/>
</dbReference>
<dbReference type="PROSITE" id="PS00136">
    <property type="entry name" value="SUBTILASE_ASP"/>
    <property type="match status" value="1"/>
</dbReference>
<dbReference type="Gene3D" id="3.40.50.200">
    <property type="entry name" value="Peptidase S8/S53 domain"/>
    <property type="match status" value="1"/>
</dbReference>
<dbReference type="AlphaFoldDB" id="A0A161PRE1"/>
<feature type="signal peptide" evidence="6">
    <location>
        <begin position="1"/>
        <end position="23"/>
    </location>
</feature>
<keyword evidence="6" id="KW-0732">Signal</keyword>
<keyword evidence="3 5" id="KW-0378">Hydrolase</keyword>
<protein>
    <submittedName>
        <fullName evidence="8">Serine protease</fullName>
    </submittedName>
</protein>
<dbReference type="PANTHER" id="PTHR43806:SF11">
    <property type="entry name" value="CEREVISIN-RELATED"/>
    <property type="match status" value="1"/>
</dbReference>
<dbReference type="PANTHER" id="PTHR43806">
    <property type="entry name" value="PEPTIDASE S8"/>
    <property type="match status" value="1"/>
</dbReference>
<keyword evidence="4 5" id="KW-0720">Serine protease</keyword>
<evidence type="ECO:0000259" key="7">
    <source>
        <dbReference type="Pfam" id="PF00082"/>
    </source>
</evidence>
<feature type="active site" description="Charge relay system" evidence="5">
    <location>
        <position position="453"/>
    </location>
</feature>
<dbReference type="EMBL" id="LUKD01000001">
    <property type="protein sequence ID" value="KYG69373.1"/>
    <property type="molecule type" value="Genomic_DNA"/>
</dbReference>
<feature type="active site" description="Charge relay system" evidence="5">
    <location>
        <position position="224"/>
    </location>
</feature>
<dbReference type="Proteomes" id="UP000075799">
    <property type="component" value="Unassembled WGS sequence"/>
</dbReference>
<evidence type="ECO:0000256" key="3">
    <source>
        <dbReference type="ARBA" id="ARBA00022801"/>
    </source>
</evidence>
<dbReference type="PRINTS" id="PR00723">
    <property type="entry name" value="SUBTILISIN"/>
</dbReference>
<evidence type="ECO:0000313" key="8">
    <source>
        <dbReference type="EMBL" id="KYG69373.1"/>
    </source>
</evidence>
<dbReference type="InterPro" id="IPR023827">
    <property type="entry name" value="Peptidase_S8_Asp-AS"/>
</dbReference>
<dbReference type="PROSITE" id="PS51892">
    <property type="entry name" value="SUBTILASE"/>
    <property type="match status" value="1"/>
</dbReference>
<name>A0A161PRE1_BDEBC</name>
<dbReference type="InterPro" id="IPR050131">
    <property type="entry name" value="Peptidase_S8_subtilisin-like"/>
</dbReference>
<accession>A0A161PRE1</accession>
<feature type="chain" id="PRO_5007824769" evidence="6">
    <location>
        <begin position="24"/>
        <end position="739"/>
    </location>
</feature>
<keyword evidence="2 5" id="KW-0645">Protease</keyword>
<gene>
    <name evidence="8" type="ORF">AZI87_09305</name>
</gene>
<sequence>MKCSALRAIFTLCLILGNTTARAEFEVRKEKFDNGVVSKEYYFKDKQLVEERHFDISGRFSGWSRYSYLENGHTVRINLSVEKEDYGQITSKQELSNLDSKNRETESSILFRKWIYSDEAPRKLLFIERYETQAPFRVNGKDYENEKGELLSSITFSYASNDRHEKPTGFIEVTPDGKVKTRFSMYEPYDLVQRLRSLGKSEEEIRLHKRHRENPNKFLIGIIDSGFDYNHEALVTKWWNNPDDPMDGKDNDGNGWVDDNFGWEQVKNVGLPTESSTAFQRDDRPLSHGTHVAHIAIGDLMNAALVGFAGDYTQASYIDKISAFIKKHKIRIVNLSIGFPPDTKDLLGLRDGIKAYRRMIDENPETLFVVAAGNESLNIDDRKNRQYPASFEQPNVLKVGALDAPDFSKVTPANAKIAEFSNYGHKTVDILAPGTKVVAASIGGGLISHSGTSMATPFMVHEAAKVWMELPHLTAVQIRQLFIETAQVMTPEAPVLSKGYADTKAALLKGRIDFLKKSPAREEGPNCWNSSTLLAGLSQGVHHTFGSEFAFLIESPLCKPVTFDQLEAGDIVAFRRVDQKGRLLPAAFLSEVHGYTYLKEKKGFTKNGVMPTATYQEQTTEEILNFYRSSEGRNCKINGLDRKDCILKEFAYRCTDIETYMSTQGGLNIFEKDVLLRLSSLEKHLQAYYLHGQEIKFDKDSMLKKIQSDITVLKSQGSKEFVTDYFEMRAHSLDYILKK</sequence>
<dbReference type="GO" id="GO:0006508">
    <property type="term" value="P:proteolysis"/>
    <property type="evidence" value="ECO:0007669"/>
    <property type="project" value="UniProtKB-KW"/>
</dbReference>
<dbReference type="SUPFAM" id="SSF52743">
    <property type="entry name" value="Subtilisin-like"/>
    <property type="match status" value="1"/>
</dbReference>
<dbReference type="InterPro" id="IPR000209">
    <property type="entry name" value="Peptidase_S8/S53_dom"/>
</dbReference>
<feature type="active site" description="Charge relay system" evidence="5">
    <location>
        <position position="288"/>
    </location>
</feature>
<evidence type="ECO:0000256" key="4">
    <source>
        <dbReference type="ARBA" id="ARBA00022825"/>
    </source>
</evidence>
<dbReference type="RefSeq" id="WP_063206266.1">
    <property type="nucleotide sequence ID" value="NZ_LUKD01000001.1"/>
</dbReference>
<evidence type="ECO:0000313" key="9">
    <source>
        <dbReference type="Proteomes" id="UP000075799"/>
    </source>
</evidence>
<dbReference type="InterPro" id="IPR015500">
    <property type="entry name" value="Peptidase_S8_subtilisin-rel"/>
</dbReference>
<dbReference type="Pfam" id="PF00082">
    <property type="entry name" value="Peptidase_S8"/>
    <property type="match status" value="1"/>
</dbReference>
<evidence type="ECO:0000256" key="1">
    <source>
        <dbReference type="ARBA" id="ARBA00011073"/>
    </source>
</evidence>
<proteinExistence type="inferred from homology"/>
<evidence type="ECO:0000256" key="5">
    <source>
        <dbReference type="PROSITE-ProRule" id="PRU01240"/>
    </source>
</evidence>
<evidence type="ECO:0000256" key="6">
    <source>
        <dbReference type="SAM" id="SignalP"/>
    </source>
</evidence>
<reference evidence="8 9" key="1">
    <citation type="submission" date="2016-03" db="EMBL/GenBank/DDBJ databases">
        <authorList>
            <person name="Ploux O."/>
        </authorList>
    </citation>
    <scope>NUCLEOTIDE SEQUENCE [LARGE SCALE GENOMIC DNA]</scope>
    <source>
        <strain evidence="8 9">EC13</strain>
    </source>
</reference>